<evidence type="ECO:0000259" key="2">
    <source>
        <dbReference type="Pfam" id="PF21028"/>
    </source>
</evidence>
<dbReference type="EMBL" id="UINC01038077">
    <property type="protein sequence ID" value="SVB34538.1"/>
    <property type="molecule type" value="Genomic_DNA"/>
</dbReference>
<sequence>MKFSELLKSVNDIKEPFPPVNLWNPDLCQDVEMRIDRDGNWYYQNSIIGRDKLKILFSRILKHENGKYFLVTPVEKVLVNVDIAPYMIIDYEIDPTFKNIILKTNLDYSFSLDVDHPLKIKSLNNETIPIVKVRDNLEGFLSRSVFYGLIDVALKQEQPKSNTSNLILRSFDQEFSLGSIN</sequence>
<dbReference type="InterPro" id="IPR048342">
    <property type="entry name" value="DUF1285_C"/>
</dbReference>
<gene>
    <name evidence="3" type="ORF">METZ01_LOCUS187392</name>
</gene>
<proteinExistence type="predicted"/>
<protein>
    <recommendedName>
        <fullName evidence="4">DUF1285 domain-containing protein</fullName>
    </recommendedName>
</protein>
<organism evidence="3">
    <name type="scientific">marine metagenome</name>
    <dbReference type="NCBI Taxonomy" id="408172"/>
    <lineage>
        <taxon>unclassified sequences</taxon>
        <taxon>metagenomes</taxon>
        <taxon>ecological metagenomes</taxon>
    </lineage>
</organism>
<dbReference type="InterPro" id="IPR048341">
    <property type="entry name" value="DUF1285_N"/>
</dbReference>
<reference evidence="3" key="1">
    <citation type="submission" date="2018-05" db="EMBL/GenBank/DDBJ databases">
        <authorList>
            <person name="Lanie J.A."/>
            <person name="Ng W.-L."/>
            <person name="Kazmierczak K.M."/>
            <person name="Andrzejewski T.M."/>
            <person name="Davidsen T.M."/>
            <person name="Wayne K.J."/>
            <person name="Tettelin H."/>
            <person name="Glass J.I."/>
            <person name="Rusch D."/>
            <person name="Podicherti R."/>
            <person name="Tsui H.-C.T."/>
            <person name="Winkler M.E."/>
        </authorList>
    </citation>
    <scope>NUCLEOTIDE SEQUENCE</scope>
</reference>
<evidence type="ECO:0008006" key="4">
    <source>
        <dbReference type="Google" id="ProtNLM"/>
    </source>
</evidence>
<evidence type="ECO:0000313" key="3">
    <source>
        <dbReference type="EMBL" id="SVB34538.1"/>
    </source>
</evidence>
<dbReference type="PIRSF" id="PIRSF029557">
    <property type="entry name" value="UCP029557"/>
    <property type="match status" value="1"/>
</dbReference>
<dbReference type="Gene3D" id="3.10.540.10">
    <property type="entry name" value="duf1285 like domain"/>
    <property type="match status" value="1"/>
</dbReference>
<dbReference type="AlphaFoldDB" id="A0A382D7W3"/>
<accession>A0A382D7W3</accession>
<dbReference type="Pfam" id="PF21028">
    <property type="entry name" value="DUF1285_C"/>
    <property type="match status" value="1"/>
</dbReference>
<feature type="domain" description="DUF1285" evidence="1">
    <location>
        <begin position="18"/>
        <end position="82"/>
    </location>
</feature>
<name>A0A382D7W3_9ZZZZ</name>
<dbReference type="Gene3D" id="2.30.270.10">
    <property type="entry name" value="duf1285 protein"/>
    <property type="match status" value="1"/>
</dbReference>
<dbReference type="InterPro" id="IPR023361">
    <property type="entry name" value="DUF1285_beta_roll_sf"/>
</dbReference>
<feature type="domain" description="DUF1285" evidence="2">
    <location>
        <begin position="85"/>
        <end position="177"/>
    </location>
</feature>
<dbReference type="Pfam" id="PF06938">
    <property type="entry name" value="DUF1285_N"/>
    <property type="match status" value="1"/>
</dbReference>
<evidence type="ECO:0000259" key="1">
    <source>
        <dbReference type="Pfam" id="PF06938"/>
    </source>
</evidence>
<dbReference type="InterPro" id="IPR010707">
    <property type="entry name" value="DUF1285"/>
</dbReference>